<dbReference type="HOGENOM" id="CLU_3011714_0_0_5"/>
<gene>
    <name evidence="1" type="ORF">Salmuc_03045</name>
</gene>
<dbReference type="AlphaFoldDB" id="S9QRJ8"/>
<evidence type="ECO:0000313" key="2">
    <source>
        <dbReference type="Proteomes" id="UP000015347"/>
    </source>
</evidence>
<keyword evidence="2" id="KW-1185">Reference proteome</keyword>
<reference evidence="2" key="1">
    <citation type="journal article" date="2014" name="Stand. Genomic Sci.">
        <title>Genome sequence of the exopolysaccharide-producing Salipiger mucosus type strain (DSM 16094(T)), a moderately halophilic member of the Roseobacter clade.</title>
        <authorList>
            <person name="Riedel T."/>
            <person name="Spring S."/>
            <person name="Fiebig A."/>
            <person name="Petersen J."/>
            <person name="Kyrpides N.C."/>
            <person name="Goker M."/>
            <person name="Klenk H.P."/>
        </authorList>
    </citation>
    <scope>NUCLEOTIDE SEQUENCE [LARGE SCALE GENOMIC DNA]</scope>
    <source>
        <strain evidence="2">DSM 16094</strain>
    </source>
</reference>
<dbReference type="STRING" id="1123237.Salmuc_03045"/>
<protein>
    <submittedName>
        <fullName evidence="1">Uncharacterized protein</fullName>
    </submittedName>
</protein>
<sequence>MLSQILAGIAALVVCVVGIGAALRARRVAPLDDMTQGYNASDIAHIKARLEKRGPL</sequence>
<dbReference type="Proteomes" id="UP000015347">
    <property type="component" value="Unassembled WGS sequence"/>
</dbReference>
<comment type="caution">
    <text evidence="1">The sequence shown here is derived from an EMBL/GenBank/DDBJ whole genome shotgun (WGS) entry which is preliminary data.</text>
</comment>
<accession>S9QRJ8</accession>
<evidence type="ECO:0000313" key="1">
    <source>
        <dbReference type="EMBL" id="EPX82258.1"/>
    </source>
</evidence>
<organism evidence="1 2">
    <name type="scientific">Salipiger mucosus DSM 16094</name>
    <dbReference type="NCBI Taxonomy" id="1123237"/>
    <lineage>
        <taxon>Bacteria</taxon>
        <taxon>Pseudomonadati</taxon>
        <taxon>Pseudomonadota</taxon>
        <taxon>Alphaproteobacteria</taxon>
        <taxon>Rhodobacterales</taxon>
        <taxon>Roseobacteraceae</taxon>
        <taxon>Salipiger</taxon>
    </lineage>
</organism>
<name>S9QRJ8_9RHOB</name>
<dbReference type="EMBL" id="APVH01000024">
    <property type="protein sequence ID" value="EPX82258.1"/>
    <property type="molecule type" value="Genomic_DNA"/>
</dbReference>
<proteinExistence type="predicted"/>
<dbReference type="RefSeq" id="WP_020042684.1">
    <property type="nucleotide sequence ID" value="NZ_KE557275.1"/>
</dbReference>